<dbReference type="PANTHER" id="PTHR32089">
    <property type="entry name" value="METHYL-ACCEPTING CHEMOTAXIS PROTEIN MCPB"/>
    <property type="match status" value="1"/>
</dbReference>
<reference evidence="5" key="1">
    <citation type="journal article" date="2019" name="Int. J. Syst. Evol. Microbiol.">
        <title>The Global Catalogue of Microorganisms (GCM) 10K type strain sequencing project: providing services to taxonomists for standard genome sequencing and annotation.</title>
        <authorList>
            <consortium name="The Broad Institute Genomics Platform"/>
            <consortium name="The Broad Institute Genome Sequencing Center for Infectious Disease"/>
            <person name="Wu L."/>
            <person name="Ma J."/>
        </authorList>
    </citation>
    <scope>NUCLEOTIDE SEQUENCE [LARGE SCALE GENOMIC DNA]</scope>
    <source>
        <strain evidence="5">KACC 11904</strain>
    </source>
</reference>
<evidence type="ECO:0000259" key="3">
    <source>
        <dbReference type="PROSITE" id="PS50111"/>
    </source>
</evidence>
<evidence type="ECO:0000313" key="5">
    <source>
        <dbReference type="Proteomes" id="UP001596044"/>
    </source>
</evidence>
<protein>
    <submittedName>
        <fullName evidence="4">Methyl-accepting chemotaxis protein</fullName>
    </submittedName>
</protein>
<dbReference type="PANTHER" id="PTHR32089:SF112">
    <property type="entry name" value="LYSOZYME-LIKE PROTEIN-RELATED"/>
    <property type="match status" value="1"/>
</dbReference>
<sequence>MNSELETFIKVGSVLKDLLQDDVAVAISDTTAWVYYRPGDTLDHKIKPGDKINVEEPIYKVIHEDWQCAGIVPKEFYGVLFKGIATPIKGFAGEVIGAIAISKSLINQAKIEEAAQIMFSSLEQTNASVEEIASTAQNLSSSMNNIVESANSAEQKIKETDSILNLIKDISTQSNLLALNAAIEAARVGEAGKGFAVVADEMRKLSQTSGESAKKITQILVEMRKSIDGIINEISSTNMGAESQAAATEQIAASLEEITSSSELLVNLTKIV</sequence>
<dbReference type="PROSITE" id="PS50111">
    <property type="entry name" value="CHEMOTAXIS_TRANSDUC_2"/>
    <property type="match status" value="1"/>
</dbReference>
<dbReference type="SUPFAM" id="SSF58104">
    <property type="entry name" value="Methyl-accepting chemotaxis protein (MCP) signaling domain"/>
    <property type="match status" value="1"/>
</dbReference>
<dbReference type="Gene3D" id="1.10.287.950">
    <property type="entry name" value="Methyl-accepting chemotaxis protein"/>
    <property type="match status" value="1"/>
</dbReference>
<dbReference type="Pfam" id="PF00015">
    <property type="entry name" value="MCPsignal"/>
    <property type="match status" value="1"/>
</dbReference>
<evidence type="ECO:0000256" key="1">
    <source>
        <dbReference type="ARBA" id="ARBA00023224"/>
    </source>
</evidence>
<dbReference type="EMBL" id="JBHSMJ010000022">
    <property type="protein sequence ID" value="MFC5449824.1"/>
    <property type="molecule type" value="Genomic_DNA"/>
</dbReference>
<proteinExistence type="predicted"/>
<comment type="caution">
    <text evidence="4">The sequence shown here is derived from an EMBL/GenBank/DDBJ whole genome shotgun (WGS) entry which is preliminary data.</text>
</comment>
<dbReference type="Proteomes" id="UP001596044">
    <property type="component" value="Unassembled WGS sequence"/>
</dbReference>
<accession>A0ABW0K969</accession>
<keyword evidence="5" id="KW-1185">Reference proteome</keyword>
<dbReference type="InterPro" id="IPR004089">
    <property type="entry name" value="MCPsignal_dom"/>
</dbReference>
<organism evidence="4 5">
    <name type="scientific">Paenibacillus aestuarii</name>
    <dbReference type="NCBI Taxonomy" id="516965"/>
    <lineage>
        <taxon>Bacteria</taxon>
        <taxon>Bacillati</taxon>
        <taxon>Bacillota</taxon>
        <taxon>Bacilli</taxon>
        <taxon>Bacillales</taxon>
        <taxon>Paenibacillaceae</taxon>
        <taxon>Paenibacillus</taxon>
    </lineage>
</organism>
<dbReference type="SMART" id="SM00283">
    <property type="entry name" value="MA"/>
    <property type="match status" value="1"/>
</dbReference>
<gene>
    <name evidence="4" type="ORF">ACFPOG_16340</name>
</gene>
<evidence type="ECO:0000256" key="2">
    <source>
        <dbReference type="PROSITE-ProRule" id="PRU00284"/>
    </source>
</evidence>
<dbReference type="RefSeq" id="WP_270884819.1">
    <property type="nucleotide sequence ID" value="NZ_JAQFVF010000080.1"/>
</dbReference>
<name>A0ABW0K969_9BACL</name>
<evidence type="ECO:0000313" key="4">
    <source>
        <dbReference type="EMBL" id="MFC5449824.1"/>
    </source>
</evidence>
<keyword evidence="1 2" id="KW-0807">Transducer</keyword>
<feature type="domain" description="Methyl-accepting transducer" evidence="3">
    <location>
        <begin position="107"/>
        <end position="272"/>
    </location>
</feature>